<organism evidence="10 11">
    <name type="scientific">Haematococcus lacustris</name>
    <name type="common">Green alga</name>
    <name type="synonym">Haematococcus pluvialis</name>
    <dbReference type="NCBI Taxonomy" id="44745"/>
    <lineage>
        <taxon>Eukaryota</taxon>
        <taxon>Viridiplantae</taxon>
        <taxon>Chlorophyta</taxon>
        <taxon>core chlorophytes</taxon>
        <taxon>Chlorophyceae</taxon>
        <taxon>CS clade</taxon>
        <taxon>Chlamydomonadales</taxon>
        <taxon>Haematococcaceae</taxon>
        <taxon>Haematococcus</taxon>
    </lineage>
</organism>
<evidence type="ECO:0000256" key="3">
    <source>
        <dbReference type="ARBA" id="ARBA00004906"/>
    </source>
</evidence>
<protein>
    <recommendedName>
        <fullName evidence="5">RING-type E3 ubiquitin transferase</fullName>
        <ecNumber evidence="5">2.3.2.27</ecNumber>
    </recommendedName>
</protein>
<dbReference type="FunFam" id="3.30.40.10:FF:000055">
    <property type="entry name" value="Ubiquitin conjugation factor e4 a"/>
    <property type="match status" value="1"/>
</dbReference>
<comment type="similarity">
    <text evidence="4">Belongs to the ubiquitin conjugation factor E4 family.</text>
</comment>
<dbReference type="PANTHER" id="PTHR13931:SF2">
    <property type="entry name" value="UBIQUITIN CONJUGATION FACTOR E4 B"/>
    <property type="match status" value="1"/>
</dbReference>
<evidence type="ECO:0000256" key="2">
    <source>
        <dbReference type="ARBA" id="ARBA00004496"/>
    </source>
</evidence>
<keyword evidence="11" id="KW-1185">Reference proteome</keyword>
<evidence type="ECO:0000313" key="11">
    <source>
        <dbReference type="Proteomes" id="UP000485058"/>
    </source>
</evidence>
<dbReference type="Gene3D" id="3.30.40.10">
    <property type="entry name" value="Zinc/RING finger domain, C3HC4 (zinc finger)"/>
    <property type="match status" value="1"/>
</dbReference>
<dbReference type="GO" id="GO:0005737">
    <property type="term" value="C:cytoplasm"/>
    <property type="evidence" value="ECO:0007669"/>
    <property type="project" value="UniProtKB-SubCell"/>
</dbReference>
<dbReference type="AlphaFoldDB" id="A0A699ZYZ0"/>
<dbReference type="PANTHER" id="PTHR13931">
    <property type="entry name" value="UBIQUITINATION FACTOR E4"/>
    <property type="match status" value="1"/>
</dbReference>
<dbReference type="SMART" id="SM00504">
    <property type="entry name" value="Ubox"/>
    <property type="match status" value="1"/>
</dbReference>
<feature type="domain" description="U-box" evidence="9">
    <location>
        <begin position="1"/>
        <end position="74"/>
    </location>
</feature>
<dbReference type="GO" id="GO:0000151">
    <property type="term" value="C:ubiquitin ligase complex"/>
    <property type="evidence" value="ECO:0007669"/>
    <property type="project" value="InterPro"/>
</dbReference>
<evidence type="ECO:0000256" key="5">
    <source>
        <dbReference type="ARBA" id="ARBA00012483"/>
    </source>
</evidence>
<dbReference type="Proteomes" id="UP000485058">
    <property type="component" value="Unassembled WGS sequence"/>
</dbReference>
<sequence>VPEEFTDPLMATLMTDPVLLPTSGTVMDRAQITRHLLTDQRDPMSRAPLTPDMLQPQPELKARIDAWIQKTIAEQRAKRSAAPGAG</sequence>
<evidence type="ECO:0000256" key="8">
    <source>
        <dbReference type="ARBA" id="ARBA00022786"/>
    </source>
</evidence>
<dbReference type="InterPro" id="IPR003613">
    <property type="entry name" value="Ubox_domain"/>
</dbReference>
<evidence type="ECO:0000256" key="7">
    <source>
        <dbReference type="ARBA" id="ARBA00022679"/>
    </source>
</evidence>
<dbReference type="PROSITE" id="PS51698">
    <property type="entry name" value="U_BOX"/>
    <property type="match status" value="1"/>
</dbReference>
<name>A0A699ZYZ0_HAELA</name>
<comment type="subcellular location">
    <subcellularLocation>
        <location evidence="2">Cytoplasm</location>
    </subcellularLocation>
</comment>
<evidence type="ECO:0000259" key="9">
    <source>
        <dbReference type="PROSITE" id="PS51698"/>
    </source>
</evidence>
<dbReference type="GO" id="GO:0005634">
    <property type="term" value="C:nucleus"/>
    <property type="evidence" value="ECO:0007669"/>
    <property type="project" value="TreeGrafter"/>
</dbReference>
<comment type="catalytic activity">
    <reaction evidence="1">
        <text>S-ubiquitinyl-[E2 ubiquitin-conjugating enzyme]-L-cysteine + [acceptor protein]-L-lysine = [E2 ubiquitin-conjugating enzyme]-L-cysteine + N(6)-ubiquitinyl-[acceptor protein]-L-lysine.</text>
        <dbReference type="EC" id="2.3.2.27"/>
    </reaction>
</comment>
<evidence type="ECO:0000256" key="6">
    <source>
        <dbReference type="ARBA" id="ARBA00022490"/>
    </source>
</evidence>
<evidence type="ECO:0000256" key="1">
    <source>
        <dbReference type="ARBA" id="ARBA00000900"/>
    </source>
</evidence>
<feature type="non-terminal residue" evidence="10">
    <location>
        <position position="1"/>
    </location>
</feature>
<dbReference type="InterPro" id="IPR013083">
    <property type="entry name" value="Znf_RING/FYVE/PHD"/>
</dbReference>
<dbReference type="EC" id="2.3.2.27" evidence="5"/>
<evidence type="ECO:0000313" key="10">
    <source>
        <dbReference type="EMBL" id="GFH23598.1"/>
    </source>
</evidence>
<keyword evidence="8" id="KW-0833">Ubl conjugation pathway</keyword>
<dbReference type="GO" id="GO:0034450">
    <property type="term" value="F:ubiquitin-ubiquitin ligase activity"/>
    <property type="evidence" value="ECO:0007669"/>
    <property type="project" value="InterPro"/>
</dbReference>
<comment type="caution">
    <text evidence="10">The sequence shown here is derived from an EMBL/GenBank/DDBJ whole genome shotgun (WGS) entry which is preliminary data.</text>
</comment>
<proteinExistence type="inferred from homology"/>
<dbReference type="GO" id="GO:0000209">
    <property type="term" value="P:protein polyubiquitination"/>
    <property type="evidence" value="ECO:0007669"/>
    <property type="project" value="TreeGrafter"/>
</dbReference>
<keyword evidence="7" id="KW-0808">Transferase</keyword>
<dbReference type="SUPFAM" id="SSF57850">
    <property type="entry name" value="RING/U-box"/>
    <property type="match status" value="1"/>
</dbReference>
<dbReference type="UniPathway" id="UPA00143"/>
<dbReference type="GO" id="GO:0036503">
    <property type="term" value="P:ERAD pathway"/>
    <property type="evidence" value="ECO:0007669"/>
    <property type="project" value="InterPro"/>
</dbReference>
<evidence type="ECO:0000256" key="4">
    <source>
        <dbReference type="ARBA" id="ARBA00007434"/>
    </source>
</evidence>
<dbReference type="Pfam" id="PF04564">
    <property type="entry name" value="U-box"/>
    <property type="match status" value="1"/>
</dbReference>
<reference evidence="10 11" key="1">
    <citation type="submission" date="2020-02" db="EMBL/GenBank/DDBJ databases">
        <title>Draft genome sequence of Haematococcus lacustris strain NIES-144.</title>
        <authorList>
            <person name="Morimoto D."/>
            <person name="Nakagawa S."/>
            <person name="Yoshida T."/>
            <person name="Sawayama S."/>
        </authorList>
    </citation>
    <scope>NUCLEOTIDE SEQUENCE [LARGE SCALE GENOMIC DNA]</scope>
    <source>
        <strain evidence="10 11">NIES-144</strain>
    </source>
</reference>
<keyword evidence="6" id="KW-0963">Cytoplasm</keyword>
<dbReference type="InterPro" id="IPR045132">
    <property type="entry name" value="UBE4"/>
</dbReference>
<comment type="pathway">
    <text evidence="3">Protein modification; protein ubiquitination.</text>
</comment>
<accession>A0A699ZYZ0</accession>
<gene>
    <name evidence="10" type="ORF">HaLaN_21231</name>
</gene>
<dbReference type="EMBL" id="BLLF01002311">
    <property type="protein sequence ID" value="GFH23598.1"/>
    <property type="molecule type" value="Genomic_DNA"/>
</dbReference>